<dbReference type="RefSeq" id="WP_305450159.1">
    <property type="nucleotide sequence ID" value="NZ_JAUYVO010000002.1"/>
</dbReference>
<proteinExistence type="predicted"/>
<keyword evidence="3" id="KW-0175">Coiled coil</keyword>
<keyword evidence="5" id="KW-0808">Transferase</keyword>
<organism evidence="5 6">
    <name type="scientific">Neptunomonas phycophila</name>
    <dbReference type="NCBI Taxonomy" id="1572645"/>
    <lineage>
        <taxon>Bacteria</taxon>
        <taxon>Pseudomonadati</taxon>
        <taxon>Pseudomonadota</taxon>
        <taxon>Gammaproteobacteria</taxon>
        <taxon>Oceanospirillales</taxon>
        <taxon>Oceanospirillaceae</taxon>
        <taxon>Neptunomonas</taxon>
    </lineage>
</organism>
<dbReference type="EMBL" id="JAUYVO010000002">
    <property type="protein sequence ID" value="MDP2521560.1"/>
    <property type="molecule type" value="Genomic_DNA"/>
</dbReference>
<keyword evidence="5" id="KW-0548">Nucleotidyltransferase</keyword>
<dbReference type="InterPro" id="IPR035965">
    <property type="entry name" value="PAS-like_dom_sf"/>
</dbReference>
<evidence type="ECO:0000256" key="1">
    <source>
        <dbReference type="ARBA" id="ARBA00012528"/>
    </source>
</evidence>
<dbReference type="SUPFAM" id="SSF55785">
    <property type="entry name" value="PYP-like sensor domain (PAS domain)"/>
    <property type="match status" value="1"/>
</dbReference>
<comment type="caution">
    <text evidence="5">The sequence shown here is derived from an EMBL/GenBank/DDBJ whole genome shotgun (WGS) entry which is preliminary data.</text>
</comment>
<evidence type="ECO:0000259" key="4">
    <source>
        <dbReference type="PROSITE" id="PS50887"/>
    </source>
</evidence>
<feature type="domain" description="GGDEF" evidence="4">
    <location>
        <begin position="165"/>
        <end position="299"/>
    </location>
</feature>
<accession>A0ABT9ERK1</accession>
<dbReference type="InterPro" id="IPR043128">
    <property type="entry name" value="Rev_trsase/Diguanyl_cyclase"/>
</dbReference>
<evidence type="ECO:0000313" key="6">
    <source>
        <dbReference type="Proteomes" id="UP001177341"/>
    </source>
</evidence>
<evidence type="ECO:0000313" key="5">
    <source>
        <dbReference type="EMBL" id="MDP2521560.1"/>
    </source>
</evidence>
<keyword evidence="6" id="KW-1185">Reference proteome</keyword>
<dbReference type="EC" id="2.7.7.65" evidence="1"/>
<evidence type="ECO:0000256" key="2">
    <source>
        <dbReference type="ARBA" id="ARBA00034247"/>
    </source>
</evidence>
<dbReference type="Pfam" id="PF00990">
    <property type="entry name" value="GGDEF"/>
    <property type="match status" value="1"/>
</dbReference>
<dbReference type="SUPFAM" id="SSF55073">
    <property type="entry name" value="Nucleotide cyclase"/>
    <property type="match status" value="1"/>
</dbReference>
<dbReference type="SMART" id="SM00267">
    <property type="entry name" value="GGDEF"/>
    <property type="match status" value="1"/>
</dbReference>
<dbReference type="InterPro" id="IPR050469">
    <property type="entry name" value="Diguanylate_Cyclase"/>
</dbReference>
<name>A0ABT9ERK1_9GAMM</name>
<dbReference type="GO" id="GO:0052621">
    <property type="term" value="F:diguanylate cyclase activity"/>
    <property type="evidence" value="ECO:0007669"/>
    <property type="project" value="UniProtKB-EC"/>
</dbReference>
<sequence length="300" mass="33560">MTQPSLDSFPCLLMVTDFETNKLEYINRSASACLGINTDDIQQYSLFDIISKASSIFFESYVRPTIVSTGECQEVQLSLVASSGEKLPAVANIELAQAKIYWSVYTAVARDRLYQELIEVREQLEEETEKLVRLTRIDPLTQLLNRRAALDDLNSLQKRLQRQFVPVSFVVIDIDLFKKLNDTYGHSHGDEVLVKVAAILQNVSRASDIVARWGGEEFLVVLYGSCVEDTRCFCERVHSAINSLNDSIDGDVSVSVGVSALSAEYSVCSEMIDNCMKEADAALYQAKSNGRSRTEYFESV</sequence>
<dbReference type="PANTHER" id="PTHR45138:SF9">
    <property type="entry name" value="DIGUANYLATE CYCLASE DGCM-RELATED"/>
    <property type="match status" value="1"/>
</dbReference>
<comment type="catalytic activity">
    <reaction evidence="2">
        <text>2 GTP = 3',3'-c-di-GMP + 2 diphosphate</text>
        <dbReference type="Rhea" id="RHEA:24898"/>
        <dbReference type="ChEBI" id="CHEBI:33019"/>
        <dbReference type="ChEBI" id="CHEBI:37565"/>
        <dbReference type="ChEBI" id="CHEBI:58805"/>
        <dbReference type="EC" id="2.7.7.65"/>
    </reaction>
</comment>
<dbReference type="Gene3D" id="3.30.70.270">
    <property type="match status" value="1"/>
</dbReference>
<dbReference type="InterPro" id="IPR029787">
    <property type="entry name" value="Nucleotide_cyclase"/>
</dbReference>
<dbReference type="Proteomes" id="UP001177341">
    <property type="component" value="Unassembled WGS sequence"/>
</dbReference>
<protein>
    <recommendedName>
        <fullName evidence="1">diguanylate cyclase</fullName>
        <ecNumber evidence="1">2.7.7.65</ecNumber>
    </recommendedName>
</protein>
<dbReference type="CDD" id="cd01949">
    <property type="entry name" value="GGDEF"/>
    <property type="match status" value="1"/>
</dbReference>
<evidence type="ECO:0000256" key="3">
    <source>
        <dbReference type="SAM" id="Coils"/>
    </source>
</evidence>
<dbReference type="PANTHER" id="PTHR45138">
    <property type="entry name" value="REGULATORY COMPONENTS OF SENSORY TRANSDUCTION SYSTEM"/>
    <property type="match status" value="1"/>
</dbReference>
<dbReference type="PROSITE" id="PS50887">
    <property type="entry name" value="GGDEF"/>
    <property type="match status" value="1"/>
</dbReference>
<gene>
    <name evidence="5" type="ORF">Q8W30_03160</name>
</gene>
<reference evidence="5" key="1">
    <citation type="submission" date="2023-07" db="EMBL/GenBank/DDBJ databases">
        <title>Genome content predicts the carbon catabolic preferences of heterotrophic bacteria.</title>
        <authorList>
            <person name="Gralka M."/>
        </authorList>
    </citation>
    <scope>NUCLEOTIDE SEQUENCE</scope>
    <source>
        <strain evidence="5">5G01</strain>
    </source>
</reference>
<feature type="coiled-coil region" evidence="3">
    <location>
        <begin position="110"/>
        <end position="137"/>
    </location>
</feature>
<dbReference type="InterPro" id="IPR000160">
    <property type="entry name" value="GGDEF_dom"/>
</dbReference>
<dbReference type="NCBIfam" id="TIGR00254">
    <property type="entry name" value="GGDEF"/>
    <property type="match status" value="1"/>
</dbReference>